<dbReference type="SUPFAM" id="SSF56276">
    <property type="entry name" value="S-adenosylmethionine decarboxylase"/>
    <property type="match status" value="1"/>
</dbReference>
<evidence type="ECO:0000256" key="5">
    <source>
        <dbReference type="ARBA" id="ARBA00023145"/>
    </source>
</evidence>
<dbReference type="Proteomes" id="UP000502917">
    <property type="component" value="Segment"/>
</dbReference>
<evidence type="ECO:0000256" key="4">
    <source>
        <dbReference type="ARBA" id="ARBA00023115"/>
    </source>
</evidence>
<keyword evidence="8" id="KW-0670">Pyruvate</keyword>
<comment type="cofactor">
    <cofactor evidence="1">
        <name>pyruvate</name>
        <dbReference type="ChEBI" id="CHEBI:15361"/>
    </cofactor>
</comment>
<evidence type="ECO:0000256" key="1">
    <source>
        <dbReference type="ARBA" id="ARBA00001928"/>
    </source>
</evidence>
<keyword evidence="7" id="KW-0704">Schiff base</keyword>
<dbReference type="InterPro" id="IPR016067">
    <property type="entry name" value="S-AdoMet_deCO2ase_core"/>
</dbReference>
<evidence type="ECO:0000256" key="2">
    <source>
        <dbReference type="ARBA" id="ARBA00022793"/>
    </source>
</evidence>
<dbReference type="InterPro" id="IPR003826">
    <property type="entry name" value="AdoMetDC_fam_prok"/>
</dbReference>
<dbReference type="PANTHER" id="PTHR33866">
    <property type="entry name" value="S-ADENOSYLMETHIONINE DECARBOXYLASE PROENZYME"/>
    <property type="match status" value="1"/>
</dbReference>
<dbReference type="Gene3D" id="3.60.90.10">
    <property type="entry name" value="S-adenosylmethionine decarboxylase"/>
    <property type="match status" value="1"/>
</dbReference>
<gene>
    <name evidence="9" type="ORF">CPYG_00183</name>
</gene>
<dbReference type="EMBL" id="JF974306">
    <property type="protein sequence ID" value="AGF91477.1"/>
    <property type="molecule type" value="Genomic_DNA"/>
</dbReference>
<dbReference type="PANTHER" id="PTHR33866:SF2">
    <property type="entry name" value="S-ADENOSYLMETHIONINE DECARBOXYLASE PROENZYME"/>
    <property type="match status" value="1"/>
</dbReference>
<evidence type="ECO:0000256" key="3">
    <source>
        <dbReference type="ARBA" id="ARBA00022813"/>
    </source>
</evidence>
<dbReference type="Pfam" id="PF02675">
    <property type="entry name" value="AdoMet_dc"/>
    <property type="match status" value="1"/>
</dbReference>
<organism evidence="9 10">
    <name type="scientific">Cyanophage P-SS1</name>
    <dbReference type="NCBI Taxonomy" id="889957"/>
    <lineage>
        <taxon>Viruses</taxon>
        <taxon>Duplodnaviria</taxon>
        <taxon>Heunggongvirae</taxon>
        <taxon>Uroviricota</taxon>
        <taxon>Caudoviricetes</taxon>
        <taxon>Pantevenvirales</taxon>
        <taxon>Kyanoviridae</taxon>
        <taxon>Ronodorvirus</taxon>
        <taxon>Ronodorvirus ssm4</taxon>
    </lineage>
</organism>
<evidence type="ECO:0000256" key="6">
    <source>
        <dbReference type="ARBA" id="ARBA00023239"/>
    </source>
</evidence>
<evidence type="ECO:0000313" key="10">
    <source>
        <dbReference type="Proteomes" id="UP000502917"/>
    </source>
</evidence>
<reference evidence="9 10" key="1">
    <citation type="submission" date="2010-12" db="EMBL/GenBank/DDBJ databases">
        <title>The Genome Sequence of Cyanophage P-SS1.</title>
        <authorList>
            <consortium name="The Broad Institute Genome Sequencing Platform"/>
            <person name="Henn M.R."/>
            <person name="Sullivan M.S."/>
            <person name="Osburne M.S."/>
            <person name="Levin J."/>
            <person name="Malboeuf C."/>
            <person name="Casali M."/>
            <person name="Russ C."/>
            <person name="Lennon N."/>
            <person name="Chapman S.B."/>
            <person name="Erlich R."/>
            <person name="Young S.K."/>
            <person name="Yandava C."/>
            <person name="Zeng Q."/>
            <person name="Alvarado L."/>
            <person name="Anderson S."/>
            <person name="Berlin A."/>
            <person name="Chen Z."/>
            <person name="Freedman E."/>
            <person name="Gellesch M."/>
            <person name="Goldberg J."/>
            <person name="Green L."/>
            <person name="Griggs A."/>
            <person name="Gujja S."/>
            <person name="Heilman E.R."/>
            <person name="Heiman D."/>
            <person name="Hollinger A."/>
            <person name="Howarth C."/>
            <person name="Larson L."/>
            <person name="Mehta T."/>
            <person name="Pearson M."/>
            <person name="Roberts A."/>
            <person name="Ryan E."/>
            <person name="Saif S."/>
            <person name="Shea T."/>
            <person name="Shenoy N."/>
            <person name="Sisk P."/>
            <person name="Stolte C."/>
            <person name="Sykes S."/>
            <person name="White J."/>
            <person name="Yu Q."/>
            <person name="Coleman M.L."/>
            <person name="Huang K.H."/>
            <person name="Weigele P.R."/>
            <person name="DeFrancesco A.S."/>
            <person name="Kern S.E."/>
            <person name="Thompson L.R."/>
            <person name="Fu R."/>
            <person name="Hombeck B."/>
            <person name="Chisholm S.W."/>
            <person name="Haas B."/>
            <person name="Nusbaum C."/>
            <person name="Birren B."/>
        </authorList>
    </citation>
    <scope>NUCLEOTIDE SEQUENCE [LARGE SCALE GENOMIC DNA]</scope>
    <source>
        <strain evidence="9 10">P-SS1</strain>
    </source>
</reference>
<evidence type="ECO:0000256" key="8">
    <source>
        <dbReference type="ARBA" id="ARBA00023317"/>
    </source>
</evidence>
<accession>M1PX86</accession>
<dbReference type="InterPro" id="IPR017716">
    <property type="entry name" value="S-AdoMet_deCOase_pro-enz"/>
</dbReference>
<keyword evidence="6" id="KW-0456">Lyase</keyword>
<dbReference type="NCBIfam" id="TIGR03330">
    <property type="entry name" value="SAM_DCase_Bsu"/>
    <property type="match status" value="1"/>
</dbReference>
<sequence>MKHVLFDLKKCLMNAPLNDEEYVKETLIEAAKIGKLEVLKVDTHKFEPHGVTGYALLAESHISIHTWPEDNVARCDLFSCNPDTDYKAVIRYMQDRFNSMEVKKWGCDRSNWL</sequence>
<protein>
    <submittedName>
        <fullName evidence="9">S-adenosylmethionine decarboxylase</fullName>
    </submittedName>
</protein>
<proteinExistence type="predicted"/>
<evidence type="ECO:0000256" key="7">
    <source>
        <dbReference type="ARBA" id="ARBA00023270"/>
    </source>
</evidence>
<keyword evidence="3" id="KW-0068">Autocatalytic cleavage</keyword>
<dbReference type="GO" id="GO:0004014">
    <property type="term" value="F:adenosylmethionine decarboxylase activity"/>
    <property type="evidence" value="ECO:0007669"/>
    <property type="project" value="InterPro"/>
</dbReference>
<keyword evidence="2" id="KW-0210">Decarboxylase</keyword>
<keyword evidence="4" id="KW-0620">Polyamine biosynthesis</keyword>
<evidence type="ECO:0000313" key="9">
    <source>
        <dbReference type="EMBL" id="AGF91477.1"/>
    </source>
</evidence>
<keyword evidence="5" id="KW-0865">Zymogen</keyword>
<name>M1PX86_9CAUD</name>
<dbReference type="GO" id="GO:0008295">
    <property type="term" value="P:spermidine biosynthetic process"/>
    <property type="evidence" value="ECO:0007669"/>
    <property type="project" value="InterPro"/>
</dbReference>